<dbReference type="Proteomes" id="UP000265520">
    <property type="component" value="Unassembled WGS sequence"/>
</dbReference>
<comment type="caution">
    <text evidence="2">The sequence shown here is derived from an EMBL/GenBank/DDBJ whole genome shotgun (WGS) entry which is preliminary data.</text>
</comment>
<feature type="compositionally biased region" description="Low complexity" evidence="1">
    <location>
        <begin position="57"/>
        <end position="68"/>
    </location>
</feature>
<organism evidence="2 3">
    <name type="scientific">Trifolium medium</name>
    <dbReference type="NCBI Taxonomy" id="97028"/>
    <lineage>
        <taxon>Eukaryota</taxon>
        <taxon>Viridiplantae</taxon>
        <taxon>Streptophyta</taxon>
        <taxon>Embryophyta</taxon>
        <taxon>Tracheophyta</taxon>
        <taxon>Spermatophyta</taxon>
        <taxon>Magnoliopsida</taxon>
        <taxon>eudicotyledons</taxon>
        <taxon>Gunneridae</taxon>
        <taxon>Pentapetalae</taxon>
        <taxon>rosids</taxon>
        <taxon>fabids</taxon>
        <taxon>Fabales</taxon>
        <taxon>Fabaceae</taxon>
        <taxon>Papilionoideae</taxon>
        <taxon>50 kb inversion clade</taxon>
        <taxon>NPAAA clade</taxon>
        <taxon>Hologalegina</taxon>
        <taxon>IRL clade</taxon>
        <taxon>Trifolieae</taxon>
        <taxon>Trifolium</taxon>
    </lineage>
</organism>
<dbReference type="EMBL" id="LXQA010257347">
    <property type="protein sequence ID" value="MCI38581.1"/>
    <property type="molecule type" value="Genomic_DNA"/>
</dbReference>
<keyword evidence="3" id="KW-1185">Reference proteome</keyword>
<name>A0A392RPK9_9FABA</name>
<proteinExistence type="predicted"/>
<reference evidence="2 3" key="1">
    <citation type="journal article" date="2018" name="Front. Plant Sci.">
        <title>Red Clover (Trifolium pratense) and Zigzag Clover (T. medium) - A Picture of Genomic Similarities and Differences.</title>
        <authorList>
            <person name="Dluhosova J."/>
            <person name="Istvanek J."/>
            <person name="Nedelnik J."/>
            <person name="Repkova J."/>
        </authorList>
    </citation>
    <scope>NUCLEOTIDE SEQUENCE [LARGE SCALE GENOMIC DNA]</scope>
    <source>
        <strain evidence="3">cv. 10/8</strain>
        <tissue evidence="2">Leaf</tissue>
    </source>
</reference>
<sequence>EKREMSPAILISLSMNSIGLKSGSQREGEAAESETGAVRDEEGGTTPNLAAVSVGTSSPPAAPQASAP</sequence>
<protein>
    <submittedName>
        <fullName evidence="2">Uncharacterized protein</fullName>
    </submittedName>
</protein>
<feature type="non-terminal residue" evidence="2">
    <location>
        <position position="1"/>
    </location>
</feature>
<evidence type="ECO:0000256" key="1">
    <source>
        <dbReference type="SAM" id="MobiDB-lite"/>
    </source>
</evidence>
<feature type="region of interest" description="Disordered" evidence="1">
    <location>
        <begin position="20"/>
        <end position="68"/>
    </location>
</feature>
<dbReference type="AlphaFoldDB" id="A0A392RPK9"/>
<accession>A0A392RPK9</accession>
<evidence type="ECO:0000313" key="2">
    <source>
        <dbReference type="EMBL" id="MCI38581.1"/>
    </source>
</evidence>
<evidence type="ECO:0000313" key="3">
    <source>
        <dbReference type="Proteomes" id="UP000265520"/>
    </source>
</evidence>